<feature type="region of interest" description="Disordered" evidence="1">
    <location>
        <begin position="1"/>
        <end position="74"/>
    </location>
</feature>
<comment type="caution">
    <text evidence="2">The sequence shown here is derived from an EMBL/GenBank/DDBJ whole genome shotgun (WGS) entry which is preliminary data.</text>
</comment>
<name>A0A640UHQ9_9ACTN</name>
<evidence type="ECO:0000256" key="1">
    <source>
        <dbReference type="SAM" id="MobiDB-lite"/>
    </source>
</evidence>
<proteinExistence type="predicted"/>
<feature type="compositionally biased region" description="Basic and acidic residues" evidence="1">
    <location>
        <begin position="36"/>
        <end position="46"/>
    </location>
</feature>
<sequence>MEPEAPMVMEHGTDKTGPARDDMMKKQLRGQLTAERSLRTDEEHELQPAGEDQPVAAWSPESEFRGGTPSGMTEQDVGLRSELAQHLGRSLYPADKYAIIETLRRNNAPDRLVSMAERLPAHERFGNVQSIAEAVGIATEHRRA</sequence>
<evidence type="ECO:0000313" key="2">
    <source>
        <dbReference type="EMBL" id="GFE35603.1"/>
    </source>
</evidence>
<reference evidence="2 3" key="1">
    <citation type="submission" date="2019-12" db="EMBL/GenBank/DDBJ databases">
        <title>Whole genome shotgun sequence of Streptomyces tubercidicus NBRC 13090.</title>
        <authorList>
            <person name="Ichikawa N."/>
            <person name="Kimura A."/>
            <person name="Kitahashi Y."/>
            <person name="Komaki H."/>
            <person name="Tamura T."/>
        </authorList>
    </citation>
    <scope>NUCLEOTIDE SEQUENCE [LARGE SCALE GENOMIC DNA]</scope>
    <source>
        <strain evidence="2 3">NBRC 13090</strain>
    </source>
</reference>
<dbReference type="Pfam" id="PF11387">
    <property type="entry name" value="DUF2795"/>
    <property type="match status" value="1"/>
</dbReference>
<feature type="compositionally biased region" description="Basic and acidic residues" evidence="1">
    <location>
        <begin position="11"/>
        <end position="25"/>
    </location>
</feature>
<dbReference type="AlphaFoldDB" id="A0A640UHQ9"/>
<accession>A0A640UHQ9</accession>
<gene>
    <name evidence="2" type="ORF">Stube_02760</name>
</gene>
<keyword evidence="3" id="KW-1185">Reference proteome</keyword>
<evidence type="ECO:0000313" key="3">
    <source>
        <dbReference type="Proteomes" id="UP000431826"/>
    </source>
</evidence>
<organism evidence="2 3">
    <name type="scientific">Streptomyces tubercidicus</name>
    <dbReference type="NCBI Taxonomy" id="47759"/>
    <lineage>
        <taxon>Bacteria</taxon>
        <taxon>Bacillati</taxon>
        <taxon>Actinomycetota</taxon>
        <taxon>Actinomycetes</taxon>
        <taxon>Kitasatosporales</taxon>
        <taxon>Streptomycetaceae</taxon>
        <taxon>Streptomyces</taxon>
    </lineage>
</organism>
<dbReference type="Proteomes" id="UP000431826">
    <property type="component" value="Unassembled WGS sequence"/>
</dbReference>
<protein>
    <recommendedName>
        <fullName evidence="4">DUF2795 domain-containing protein</fullName>
    </recommendedName>
</protein>
<evidence type="ECO:0008006" key="4">
    <source>
        <dbReference type="Google" id="ProtNLM"/>
    </source>
</evidence>
<dbReference type="EMBL" id="BLIR01000001">
    <property type="protein sequence ID" value="GFE35603.1"/>
    <property type="molecule type" value="Genomic_DNA"/>
</dbReference>
<dbReference type="InterPro" id="IPR021527">
    <property type="entry name" value="DUF2795"/>
</dbReference>